<evidence type="ECO:0000313" key="3">
    <source>
        <dbReference type="Proteomes" id="UP000452235"/>
    </source>
</evidence>
<dbReference type="Proteomes" id="UP000452235">
    <property type="component" value="Unassembled WGS sequence"/>
</dbReference>
<feature type="compositionally biased region" description="Basic and acidic residues" evidence="1">
    <location>
        <begin position="303"/>
        <end position="332"/>
    </location>
</feature>
<accession>A0A5M3YQH1</accession>
<dbReference type="VEuPathDB" id="FungiDB:ATEG_04454"/>
<organism evidence="2 3">
    <name type="scientific">Aspergillus terreus</name>
    <dbReference type="NCBI Taxonomy" id="33178"/>
    <lineage>
        <taxon>Eukaryota</taxon>
        <taxon>Fungi</taxon>
        <taxon>Dikarya</taxon>
        <taxon>Ascomycota</taxon>
        <taxon>Pezizomycotina</taxon>
        <taxon>Eurotiomycetes</taxon>
        <taxon>Eurotiomycetidae</taxon>
        <taxon>Eurotiales</taxon>
        <taxon>Aspergillaceae</taxon>
        <taxon>Aspergillus</taxon>
        <taxon>Aspergillus subgen. Circumdati</taxon>
    </lineage>
</organism>
<gene>
    <name evidence="2" type="ORF">ATEIFO6365_0004004200</name>
</gene>
<feature type="compositionally biased region" description="Basic residues" evidence="1">
    <location>
        <begin position="66"/>
        <end position="87"/>
    </location>
</feature>
<dbReference type="AlphaFoldDB" id="A0A5M3YQH1"/>
<dbReference type="EMBL" id="BLJY01000004">
    <property type="protein sequence ID" value="GFF14924.1"/>
    <property type="molecule type" value="Genomic_DNA"/>
</dbReference>
<feature type="region of interest" description="Disordered" evidence="1">
    <location>
        <begin position="285"/>
        <end position="342"/>
    </location>
</feature>
<keyword evidence="3" id="KW-1185">Reference proteome</keyword>
<comment type="caution">
    <text evidence="2">The sequence shown here is derived from an EMBL/GenBank/DDBJ whole genome shotgun (WGS) entry which is preliminary data.</text>
</comment>
<dbReference type="OrthoDB" id="5329403at2759"/>
<sequence>MQKKRSASFCSADLPAVTTTFDDFFHVERTSLATLPRASFSSPGSPVGATKMMALPQVDGVAERRRIAKKKKRNAQKQKKKKNKGKKTASAQVDSKVPDEGSEDIRMKTEDEVEGDKENENEVEKAGDDVPASDVRDKAEPTEASDNNGRPFSPMIMDSPRSSTVQPEDTPMGPSEPTNSSASARDDHAATDTVHGAHTDNTAASRAVDAHAGSTYCRVHGRLCVFHPACCVHKPRPADCTCPAKASCCCLHHAGDCCHCAYAAVAAAAAGNFATVASGGNASAGPAGNMHGHQEAGGEEENAGDKSDIRVPEVGRSDNDREKKTTESEKAPGADNGPFGKDGIETLSPIAQHLLRCFERTGHYDLLITLRSSSELFWPVSFRTHASIVSRSPVVASLLHATPDKTKDGEMRELFAVAGENFCLPKPFQLVIQYMYGAPLLTAAQLRTQTLAEFGYTEDTHRLTQFCLEAAMTDAAVCYAAAGAFFQLRDVVERGVQLAVETISLENIDVAFWLSLNMAKIAITMDPTACAADNNTAATTTTAGKKKKKEAKGHVQQRSDDHDPVKELKKAAVSRLATAALRFVMNGINETFVLDVKAHCAGMPDRIPDRLRGQRTTTAAETYRGSEPMAPSEKLSAVLLALTFNHLRALFVGMGVKRVMTAELAEKIVCERERRRITALQELAKQPDAQLEKDAASEDVLELGYREFYTSKAQVDAEKPGEMVREIALDREWTGLKVREAK</sequence>
<feature type="region of interest" description="Disordered" evidence="1">
    <location>
        <begin position="32"/>
        <end position="202"/>
    </location>
</feature>
<reference evidence="2 3" key="1">
    <citation type="submission" date="2020-01" db="EMBL/GenBank/DDBJ databases">
        <title>Aspergillus terreus IFO 6365 whole genome shotgun sequence.</title>
        <authorList>
            <person name="Kanamasa S."/>
            <person name="Takahashi H."/>
        </authorList>
    </citation>
    <scope>NUCLEOTIDE SEQUENCE [LARGE SCALE GENOMIC DNA]</scope>
    <source>
        <strain evidence="2 3">IFO 6365</strain>
    </source>
</reference>
<feature type="compositionally biased region" description="Basic and acidic residues" evidence="1">
    <location>
        <begin position="96"/>
        <end position="141"/>
    </location>
</feature>
<evidence type="ECO:0000256" key="1">
    <source>
        <dbReference type="SAM" id="MobiDB-lite"/>
    </source>
</evidence>
<feature type="region of interest" description="Disordered" evidence="1">
    <location>
        <begin position="541"/>
        <end position="564"/>
    </location>
</feature>
<protein>
    <submittedName>
        <fullName evidence="2">Uncharacterized protein</fullName>
    </submittedName>
</protein>
<feature type="compositionally biased region" description="Basic and acidic residues" evidence="1">
    <location>
        <begin position="184"/>
        <end position="198"/>
    </location>
</feature>
<proteinExistence type="predicted"/>
<name>A0A5M3YQH1_ASPTE</name>
<evidence type="ECO:0000313" key="2">
    <source>
        <dbReference type="EMBL" id="GFF14924.1"/>
    </source>
</evidence>